<dbReference type="SUPFAM" id="SSF51182">
    <property type="entry name" value="RmlC-like cupins"/>
    <property type="match status" value="1"/>
</dbReference>
<organism evidence="2 3">
    <name type="scientific">Candidatus Nealsonbacteria bacterium CG23_combo_of_CG06-09_8_20_14_all_39_25</name>
    <dbReference type="NCBI Taxonomy" id="1974723"/>
    <lineage>
        <taxon>Bacteria</taxon>
        <taxon>Candidatus Nealsoniibacteriota</taxon>
    </lineage>
</organism>
<dbReference type="Pfam" id="PF01050">
    <property type="entry name" value="MannoseP_isomer"/>
    <property type="match status" value="1"/>
</dbReference>
<evidence type="ECO:0000313" key="2">
    <source>
        <dbReference type="EMBL" id="PIP22360.1"/>
    </source>
</evidence>
<sequence>MKKSPGIIEKDFKRPWGGFIKFIDNKPCTVKILYIKKGESLSLQYHKLRAEFWYVISGKIRVTIGKNFNKLKKIILRGGQFISVPKKFLHRIEGLTSAEVLEISAGKVKESDEIRIEDKYGRKSPK</sequence>
<dbReference type="EMBL" id="PCRN01000045">
    <property type="protein sequence ID" value="PIP22360.1"/>
    <property type="molecule type" value="Genomic_DNA"/>
</dbReference>
<dbReference type="PANTHER" id="PTHR46390:SF1">
    <property type="entry name" value="MANNOSE-1-PHOSPHATE GUANYLYLTRANSFERASE"/>
    <property type="match status" value="1"/>
</dbReference>
<reference evidence="2 3" key="1">
    <citation type="submission" date="2017-09" db="EMBL/GenBank/DDBJ databases">
        <title>Depth-based differentiation of microbial function through sediment-hosted aquifers and enrichment of novel symbionts in the deep terrestrial subsurface.</title>
        <authorList>
            <person name="Probst A.J."/>
            <person name="Ladd B."/>
            <person name="Jarett J.K."/>
            <person name="Geller-Mcgrath D.E."/>
            <person name="Sieber C.M."/>
            <person name="Emerson J.B."/>
            <person name="Anantharaman K."/>
            <person name="Thomas B.C."/>
            <person name="Malmstrom R."/>
            <person name="Stieglmeier M."/>
            <person name="Klingl A."/>
            <person name="Woyke T."/>
            <person name="Ryan C.M."/>
            <person name="Banfield J.F."/>
        </authorList>
    </citation>
    <scope>NUCLEOTIDE SEQUENCE [LARGE SCALE GENOMIC DNA]</scope>
    <source>
        <strain evidence="2">CG23_combo_of_CG06-09_8_20_14_all_39_25</strain>
    </source>
</reference>
<dbReference type="Proteomes" id="UP000229054">
    <property type="component" value="Unassembled WGS sequence"/>
</dbReference>
<feature type="domain" description="Mannose-6-phosphate isomerase type II C-terminal" evidence="1">
    <location>
        <begin position="11"/>
        <end position="118"/>
    </location>
</feature>
<dbReference type="Gene3D" id="2.60.120.10">
    <property type="entry name" value="Jelly Rolls"/>
    <property type="match status" value="1"/>
</dbReference>
<comment type="caution">
    <text evidence="2">The sequence shown here is derived from an EMBL/GenBank/DDBJ whole genome shotgun (WGS) entry which is preliminary data.</text>
</comment>
<dbReference type="InterPro" id="IPR001538">
    <property type="entry name" value="Man6P_isomerase-2_C"/>
</dbReference>
<dbReference type="InterPro" id="IPR011051">
    <property type="entry name" value="RmlC_Cupin_sf"/>
</dbReference>
<dbReference type="GO" id="GO:0016853">
    <property type="term" value="F:isomerase activity"/>
    <property type="evidence" value="ECO:0007669"/>
    <property type="project" value="UniProtKB-KW"/>
</dbReference>
<protein>
    <submittedName>
        <fullName evidence="2">Mannose-6-phosphate isomerase</fullName>
    </submittedName>
</protein>
<dbReference type="GO" id="GO:0009298">
    <property type="term" value="P:GDP-mannose biosynthetic process"/>
    <property type="evidence" value="ECO:0007669"/>
    <property type="project" value="TreeGrafter"/>
</dbReference>
<accession>A0A2G9YSZ8</accession>
<keyword evidence="2" id="KW-0413">Isomerase</keyword>
<dbReference type="InterPro" id="IPR014710">
    <property type="entry name" value="RmlC-like_jellyroll"/>
</dbReference>
<name>A0A2G9YSZ8_9BACT</name>
<dbReference type="GO" id="GO:0004475">
    <property type="term" value="F:mannose-1-phosphate guanylyltransferase (GTP) activity"/>
    <property type="evidence" value="ECO:0007669"/>
    <property type="project" value="TreeGrafter"/>
</dbReference>
<dbReference type="GO" id="GO:0005976">
    <property type="term" value="P:polysaccharide metabolic process"/>
    <property type="evidence" value="ECO:0007669"/>
    <property type="project" value="InterPro"/>
</dbReference>
<evidence type="ECO:0000259" key="1">
    <source>
        <dbReference type="Pfam" id="PF01050"/>
    </source>
</evidence>
<dbReference type="AlphaFoldDB" id="A0A2G9YSZ8"/>
<dbReference type="PANTHER" id="PTHR46390">
    <property type="entry name" value="MANNOSE-1-PHOSPHATE GUANYLYLTRANSFERASE"/>
    <property type="match status" value="1"/>
</dbReference>
<gene>
    <name evidence="2" type="ORF">COX38_01110</name>
</gene>
<dbReference type="InterPro" id="IPR051161">
    <property type="entry name" value="Mannose-6P_isomerase_type2"/>
</dbReference>
<evidence type="ECO:0000313" key="3">
    <source>
        <dbReference type="Proteomes" id="UP000229054"/>
    </source>
</evidence>
<proteinExistence type="predicted"/>